<dbReference type="PANTHER" id="PTHR43205:SF7">
    <property type="entry name" value="PROSTAGLANDIN REDUCTASE 1"/>
    <property type="match status" value="1"/>
</dbReference>
<dbReference type="AlphaFoldDB" id="A0A520MPB4"/>
<evidence type="ECO:0000259" key="3">
    <source>
        <dbReference type="Pfam" id="PF16884"/>
    </source>
</evidence>
<reference evidence="4 5" key="1">
    <citation type="submission" date="2019-02" db="EMBL/GenBank/DDBJ databases">
        <title>Prokaryotic population dynamics and viral predation in marine succession experiment using metagenomics: the confinement effect.</title>
        <authorList>
            <person name="Haro-Moreno J.M."/>
            <person name="Rodriguez-Valera F."/>
            <person name="Lopez-Perez M."/>
        </authorList>
    </citation>
    <scope>NUCLEOTIDE SEQUENCE [LARGE SCALE GENOMIC DNA]</scope>
    <source>
        <strain evidence="4">MED-G170</strain>
    </source>
</reference>
<dbReference type="EMBL" id="SHBP01000001">
    <property type="protein sequence ID" value="RZO23072.1"/>
    <property type="molecule type" value="Genomic_DNA"/>
</dbReference>
<dbReference type="PANTHER" id="PTHR43205">
    <property type="entry name" value="PROSTAGLANDIN REDUCTASE"/>
    <property type="match status" value="1"/>
</dbReference>
<dbReference type="FunFam" id="3.40.50.720:FF:000121">
    <property type="entry name" value="Prostaglandin reductase 2"/>
    <property type="match status" value="1"/>
</dbReference>
<dbReference type="CDD" id="cd05288">
    <property type="entry name" value="PGDH"/>
    <property type="match status" value="1"/>
</dbReference>
<accession>A0A520MPB4</accession>
<dbReference type="SUPFAM" id="SSF51735">
    <property type="entry name" value="NAD(P)-binding Rossmann-fold domains"/>
    <property type="match status" value="1"/>
</dbReference>
<dbReference type="Pfam" id="PF16884">
    <property type="entry name" value="ADH_N_2"/>
    <property type="match status" value="1"/>
</dbReference>
<dbReference type="InterPro" id="IPR041694">
    <property type="entry name" value="ADH_N_2"/>
</dbReference>
<dbReference type="SUPFAM" id="SSF50129">
    <property type="entry name" value="GroES-like"/>
    <property type="match status" value="1"/>
</dbReference>
<feature type="domain" description="Alcohol dehydrogenase-like C-terminal" evidence="2">
    <location>
        <begin position="163"/>
        <end position="256"/>
    </location>
</feature>
<evidence type="ECO:0000313" key="4">
    <source>
        <dbReference type="EMBL" id="RZO23072.1"/>
    </source>
</evidence>
<gene>
    <name evidence="4" type="ORF">EVB03_01560</name>
</gene>
<dbReference type="Pfam" id="PF00107">
    <property type="entry name" value="ADH_zinc_N"/>
    <property type="match status" value="1"/>
</dbReference>
<dbReference type="Gene3D" id="3.90.180.10">
    <property type="entry name" value="Medium-chain alcohol dehydrogenases, catalytic domain"/>
    <property type="match status" value="1"/>
</dbReference>
<feature type="domain" description="Oxidoreductase N-terminal" evidence="3">
    <location>
        <begin position="8"/>
        <end position="109"/>
    </location>
</feature>
<dbReference type="InterPro" id="IPR011032">
    <property type="entry name" value="GroES-like_sf"/>
</dbReference>
<name>A0A520MPB4_9GAMM</name>
<dbReference type="GO" id="GO:0016628">
    <property type="term" value="F:oxidoreductase activity, acting on the CH-CH group of donors, NAD or NADP as acceptor"/>
    <property type="evidence" value="ECO:0007669"/>
    <property type="project" value="InterPro"/>
</dbReference>
<dbReference type="Gene3D" id="3.40.50.720">
    <property type="entry name" value="NAD(P)-binding Rossmann-like Domain"/>
    <property type="match status" value="1"/>
</dbReference>
<evidence type="ECO:0000259" key="2">
    <source>
        <dbReference type="Pfam" id="PF00107"/>
    </source>
</evidence>
<comment type="caution">
    <text evidence="4">The sequence shown here is derived from an EMBL/GenBank/DDBJ whole genome shotgun (WGS) entry which is preliminary data.</text>
</comment>
<dbReference type="InterPro" id="IPR045010">
    <property type="entry name" value="MDR_fam"/>
</dbReference>
<organism evidence="4 5">
    <name type="scientific">SAR92 clade bacterium</name>
    <dbReference type="NCBI Taxonomy" id="2315479"/>
    <lineage>
        <taxon>Bacteria</taxon>
        <taxon>Pseudomonadati</taxon>
        <taxon>Pseudomonadota</taxon>
        <taxon>Gammaproteobacteria</taxon>
        <taxon>Cellvibrionales</taxon>
        <taxon>Porticoccaceae</taxon>
        <taxon>SAR92 clade</taxon>
    </lineage>
</organism>
<evidence type="ECO:0000256" key="1">
    <source>
        <dbReference type="ARBA" id="ARBA00023002"/>
    </source>
</evidence>
<protein>
    <submittedName>
        <fullName evidence="4">NADP-dependent oxidoreductase</fullName>
    </submittedName>
</protein>
<proteinExistence type="predicted"/>
<sequence length="342" mass="37350">MTREYTNRKIVLNRRPQGDLRDGDLSMLSEPVRELSQGEFLLKTIWLSLDPYMRPRMSDIKNYLQPIGIGKVIVGETVSVVIESKSEKYKQGDFVTCFSGWQEYFLAHESMDNIYHIDDQGLPLSVFLGSAGMTGRTAYSGLTFIGKPKRGETLVVSAAAGSVGTVVGQLAKAQGCRTVGIAGGAQKCQFLLDEMGFDAAVDYRAGDLTGRLKSVCPDGIDIYFENVGGDVAKAVAPLLNKGARVPICGYVSAYNSQDLNTAETPMDIFGALSEPPEFRYFQVREWHDQYHQITGLLTEKVLNGEIKYTETIAQGLDSAEAAFIGLLGGANLGKQLVKVADY</sequence>
<dbReference type="Proteomes" id="UP000315889">
    <property type="component" value="Unassembled WGS sequence"/>
</dbReference>
<evidence type="ECO:0000313" key="5">
    <source>
        <dbReference type="Proteomes" id="UP000315889"/>
    </source>
</evidence>
<dbReference type="InterPro" id="IPR013149">
    <property type="entry name" value="ADH-like_C"/>
</dbReference>
<dbReference type="InterPro" id="IPR036291">
    <property type="entry name" value="NAD(P)-bd_dom_sf"/>
</dbReference>
<keyword evidence="1" id="KW-0560">Oxidoreductase</keyword>